<dbReference type="AlphaFoldDB" id="K8YBB6"/>
<reference evidence="1 2" key="2">
    <citation type="journal article" date="2014" name="Emerg. Microbes Infect.">
        <title>Potential impact on kidney infection: a whole-genome analysis of Leptospira santarosai serovar Shermani.</title>
        <authorList>
            <person name="Chou L.F."/>
            <person name="Chen T.W."/>
            <person name="Ko Y.C."/>
            <person name="Pan M.J."/>
            <person name="Tian Y.C."/>
            <person name="Chiu C.H."/>
            <person name="Tang P."/>
            <person name="Hung C.C."/>
            <person name="Yang C.W."/>
        </authorList>
    </citation>
    <scope>NUCLEOTIDE SEQUENCE</scope>
    <source>
        <strain evidence="1 2">LT 821</strain>
    </source>
</reference>
<dbReference type="STRING" id="758847.LSS_09638"/>
<sequence>MSLLIFCFSCRAIDKGKDQEKLLVLLGILANSSEVVYQCPSELRTTNLLSGATGRSSVTGVLL</sequence>
<evidence type="ECO:0000313" key="2">
    <source>
        <dbReference type="Proteomes" id="UP000035800"/>
    </source>
</evidence>
<name>K8YBB6_9LEPT</name>
<protein>
    <submittedName>
        <fullName evidence="1">Uncharacterized protein</fullName>
    </submittedName>
</protein>
<evidence type="ECO:0000313" key="1">
    <source>
        <dbReference type="EMBL" id="EKT86900.2"/>
    </source>
</evidence>
<reference evidence="1 2" key="1">
    <citation type="journal article" date="2012" name="Gene">
        <title>Sequence of Leptospira santarosai serovar Shermani genome and prediction of virulence-associated genes.</title>
        <authorList>
            <person name="Chou L.F."/>
            <person name="Chen Y.T."/>
            <person name="Lu C.W."/>
            <person name="Ko Y.C."/>
            <person name="Tang C.Y."/>
            <person name="Pan M.J."/>
            <person name="Tian Y.C."/>
            <person name="Chiu C.H."/>
            <person name="Hung C.C."/>
            <person name="Yang C.W."/>
        </authorList>
    </citation>
    <scope>NUCLEOTIDE SEQUENCE [LARGE SCALE GENOMIC DNA]</scope>
    <source>
        <strain evidence="1">LT 821</strain>
    </source>
</reference>
<organism evidence="1 2">
    <name type="scientific">Leptospira santarosai serovar Shermani str. LT 821</name>
    <dbReference type="NCBI Taxonomy" id="758847"/>
    <lineage>
        <taxon>Bacteria</taxon>
        <taxon>Pseudomonadati</taxon>
        <taxon>Spirochaetota</taxon>
        <taxon>Spirochaetia</taxon>
        <taxon>Leptospirales</taxon>
        <taxon>Leptospiraceae</taxon>
        <taxon>Leptospira</taxon>
    </lineage>
</organism>
<accession>K8YBB6</accession>
<dbReference type="Proteomes" id="UP000035800">
    <property type="component" value="Chromosome I"/>
</dbReference>
<proteinExistence type="predicted"/>
<dbReference type="KEGG" id="lst:LSS_09638"/>
<gene>
    <name evidence="1" type="ORF">LSS_09638</name>
</gene>
<dbReference type="EMBL" id="CP006694">
    <property type="protein sequence ID" value="EKT86900.2"/>
    <property type="molecule type" value="Genomic_DNA"/>
</dbReference>